<reference evidence="2 3" key="1">
    <citation type="submission" date="2018-04" db="EMBL/GenBank/DDBJ databases">
        <title>Novel Campyloabacter and Helicobacter Species and Strains.</title>
        <authorList>
            <person name="Mannion A.J."/>
            <person name="Shen Z."/>
            <person name="Fox J.G."/>
        </authorList>
    </citation>
    <scope>NUCLEOTIDE SEQUENCE [LARGE SCALE GENOMIC DNA]</scope>
    <source>
        <strain evidence="2 3">MIT 04-9362</strain>
    </source>
</reference>
<dbReference type="PRINTS" id="PR00081">
    <property type="entry name" value="GDHRDH"/>
</dbReference>
<comment type="caution">
    <text evidence="2">The sequence shown here is derived from an EMBL/GenBank/DDBJ whole genome shotgun (WGS) entry which is preliminary data.</text>
</comment>
<evidence type="ECO:0000256" key="1">
    <source>
        <dbReference type="ARBA" id="ARBA00006484"/>
    </source>
</evidence>
<proteinExistence type="inferred from homology"/>
<dbReference type="RefSeq" id="WP_115579075.1">
    <property type="nucleotide sequence ID" value="NZ_NXLX01000009.1"/>
</dbReference>
<dbReference type="Proteomes" id="UP000256695">
    <property type="component" value="Unassembled WGS sequence"/>
</dbReference>
<gene>
    <name evidence="2" type="ORF">CQA57_04695</name>
</gene>
<dbReference type="AlphaFoldDB" id="A0A3D8J7W2"/>
<sequence length="237" mass="26403">MHRNIVLIIGASSDIGVGLIEELQKDSLVLAHFNQGVIQEGANIVPLQCDLNNQGAIEKFIQRVLEIGIPNKIVFLASAKVAVTRFQDMQWEDFEQNFSIGLKSTFLLLKTFLPLLKKDKERQKKIVFMLSSSVCGEPPMGMSAYVSMKYALLGLMKSLVSEYKAFDIQINAISPSMIETKFLENIDSRIVELNALNHPLKRNATTKDVLPIIMMLLSQESNYLNGVNIPITGGSVF</sequence>
<dbReference type="EMBL" id="NXLX01000009">
    <property type="protein sequence ID" value="RDU73603.1"/>
    <property type="molecule type" value="Genomic_DNA"/>
</dbReference>
<evidence type="ECO:0000313" key="2">
    <source>
        <dbReference type="EMBL" id="RDU73603.1"/>
    </source>
</evidence>
<dbReference type="InterPro" id="IPR002347">
    <property type="entry name" value="SDR_fam"/>
</dbReference>
<dbReference type="PANTHER" id="PTHR42879:SF2">
    <property type="entry name" value="3-OXOACYL-[ACYL-CARRIER-PROTEIN] REDUCTASE FABG"/>
    <property type="match status" value="1"/>
</dbReference>
<evidence type="ECO:0000313" key="3">
    <source>
        <dbReference type="Proteomes" id="UP000256695"/>
    </source>
</evidence>
<organism evidence="2 3">
    <name type="scientific">Helicobacter anseris</name>
    <dbReference type="NCBI Taxonomy" id="375926"/>
    <lineage>
        <taxon>Bacteria</taxon>
        <taxon>Pseudomonadati</taxon>
        <taxon>Campylobacterota</taxon>
        <taxon>Epsilonproteobacteria</taxon>
        <taxon>Campylobacterales</taxon>
        <taxon>Helicobacteraceae</taxon>
        <taxon>Helicobacter</taxon>
    </lineage>
</organism>
<dbReference type="SUPFAM" id="SSF51735">
    <property type="entry name" value="NAD(P)-binding Rossmann-fold domains"/>
    <property type="match status" value="1"/>
</dbReference>
<dbReference type="PANTHER" id="PTHR42879">
    <property type="entry name" value="3-OXOACYL-(ACYL-CARRIER-PROTEIN) REDUCTASE"/>
    <property type="match status" value="1"/>
</dbReference>
<accession>A0A3D8J7W2</accession>
<dbReference type="OrthoDB" id="7064009at2"/>
<dbReference type="CDD" id="cd05233">
    <property type="entry name" value="SDR_c"/>
    <property type="match status" value="1"/>
</dbReference>
<dbReference type="Pfam" id="PF13561">
    <property type="entry name" value="adh_short_C2"/>
    <property type="match status" value="1"/>
</dbReference>
<protein>
    <submittedName>
        <fullName evidence="2">NAD(P)-dependent oxidoreductase</fullName>
    </submittedName>
</protein>
<keyword evidence="3" id="KW-1185">Reference proteome</keyword>
<name>A0A3D8J7W2_9HELI</name>
<dbReference type="InterPro" id="IPR036291">
    <property type="entry name" value="NAD(P)-bd_dom_sf"/>
</dbReference>
<dbReference type="InterPro" id="IPR050259">
    <property type="entry name" value="SDR"/>
</dbReference>
<comment type="similarity">
    <text evidence="1">Belongs to the short-chain dehydrogenases/reductases (SDR) family.</text>
</comment>
<dbReference type="Gene3D" id="3.40.50.720">
    <property type="entry name" value="NAD(P)-binding Rossmann-like Domain"/>
    <property type="match status" value="1"/>
</dbReference>